<dbReference type="Proteomes" id="UP000462621">
    <property type="component" value="Unassembled WGS sequence"/>
</dbReference>
<keyword evidence="4" id="KW-1185">Reference proteome</keyword>
<feature type="transmembrane region" description="Helical" evidence="2">
    <location>
        <begin position="6"/>
        <end position="28"/>
    </location>
</feature>
<comment type="caution">
    <text evidence="3">The sequence shown here is derived from an EMBL/GenBank/DDBJ whole genome shotgun (WGS) entry which is preliminary data.</text>
</comment>
<organism evidence="3 4">
    <name type="scientific">Vibrio eleionomae</name>
    <dbReference type="NCBI Taxonomy" id="2653505"/>
    <lineage>
        <taxon>Bacteria</taxon>
        <taxon>Pseudomonadati</taxon>
        <taxon>Pseudomonadota</taxon>
        <taxon>Gammaproteobacteria</taxon>
        <taxon>Vibrionales</taxon>
        <taxon>Vibrionaceae</taxon>
        <taxon>Vibrio</taxon>
    </lineage>
</organism>
<gene>
    <name evidence="3" type="ORF">F9817_02330</name>
</gene>
<keyword evidence="2" id="KW-0472">Membrane</keyword>
<evidence type="ECO:0000313" key="4">
    <source>
        <dbReference type="Proteomes" id="UP000462621"/>
    </source>
</evidence>
<feature type="compositionally biased region" description="Basic and acidic residues" evidence="1">
    <location>
        <begin position="44"/>
        <end position="57"/>
    </location>
</feature>
<sequence>MDLLFNPWVISIVVICVIVGNIAALKYTSQIKYEEFMKKKDLDRLNQLDKERRDGHQTESVNSEQKTHEQLNNDETSSKNKQ</sequence>
<evidence type="ECO:0000256" key="2">
    <source>
        <dbReference type="SAM" id="Phobius"/>
    </source>
</evidence>
<dbReference type="InterPro" id="IPR021550">
    <property type="entry name" value="DUF2897"/>
</dbReference>
<accession>A0A7X4LI20</accession>
<evidence type="ECO:0000313" key="3">
    <source>
        <dbReference type="EMBL" id="MZI92041.1"/>
    </source>
</evidence>
<dbReference type="EMBL" id="WEKT01000003">
    <property type="protein sequence ID" value="MZI92041.1"/>
    <property type="molecule type" value="Genomic_DNA"/>
</dbReference>
<keyword evidence="2" id="KW-1133">Transmembrane helix</keyword>
<dbReference type="Pfam" id="PF11446">
    <property type="entry name" value="DUF2897"/>
    <property type="match status" value="1"/>
</dbReference>
<dbReference type="RefSeq" id="WP_161153355.1">
    <property type="nucleotide sequence ID" value="NZ_WEKT01000003.1"/>
</dbReference>
<protein>
    <submittedName>
        <fullName evidence="3">DUF2897 family protein</fullName>
    </submittedName>
</protein>
<keyword evidence="2" id="KW-0812">Transmembrane</keyword>
<feature type="region of interest" description="Disordered" evidence="1">
    <location>
        <begin position="44"/>
        <end position="82"/>
    </location>
</feature>
<name>A0A7X4LI20_9VIBR</name>
<proteinExistence type="predicted"/>
<dbReference type="AlphaFoldDB" id="A0A7X4LI20"/>
<reference evidence="3 4" key="1">
    <citation type="submission" date="2019-10" db="EMBL/GenBank/DDBJ databases">
        <title>Vibrio sp. nov. isolated from a shrimp pond.</title>
        <authorList>
            <person name="Gomez-Gil B."/>
            <person name="Enciso-Ibarra J."/>
            <person name="Enciso-Ibarra K."/>
            <person name="Bolan-Mejia C."/>
        </authorList>
    </citation>
    <scope>NUCLEOTIDE SEQUENCE [LARGE SCALE GENOMIC DNA]</scope>
    <source>
        <strain evidence="3 4">CAIM 722</strain>
    </source>
</reference>
<evidence type="ECO:0000256" key="1">
    <source>
        <dbReference type="SAM" id="MobiDB-lite"/>
    </source>
</evidence>